<dbReference type="InterPro" id="IPR036582">
    <property type="entry name" value="Mao_N_sf"/>
</dbReference>
<feature type="domain" description="Copper amine oxidase-like N-terminal" evidence="1">
    <location>
        <begin position="57"/>
        <end position="103"/>
    </location>
</feature>
<name>A0A4S4BY44_9BACL</name>
<evidence type="ECO:0000259" key="1">
    <source>
        <dbReference type="Pfam" id="PF07833"/>
    </source>
</evidence>
<evidence type="ECO:0000313" key="2">
    <source>
        <dbReference type="EMBL" id="THF78062.1"/>
    </source>
</evidence>
<dbReference type="Pfam" id="PF07833">
    <property type="entry name" value="Cu_amine_oxidN1"/>
    <property type="match status" value="1"/>
</dbReference>
<reference evidence="2 3" key="1">
    <citation type="submission" date="2019-04" db="EMBL/GenBank/DDBJ databases">
        <title>Cohnella sp. nov. isolated from preserved vegetables.</title>
        <authorList>
            <person name="Lin S.-Y."/>
            <person name="Hung M.-H."/>
            <person name="Young C.-C."/>
        </authorList>
    </citation>
    <scope>NUCLEOTIDE SEQUENCE [LARGE SCALE GENOMIC DNA]</scope>
    <source>
        <strain evidence="2 3">CC-MHH1044</strain>
    </source>
</reference>
<protein>
    <recommendedName>
        <fullName evidence="1">Copper amine oxidase-like N-terminal domain-containing protein</fullName>
    </recommendedName>
</protein>
<gene>
    <name evidence="2" type="ORF">E6C55_15320</name>
</gene>
<dbReference type="InterPro" id="IPR012854">
    <property type="entry name" value="Cu_amine_oxidase-like_N"/>
</dbReference>
<evidence type="ECO:0000313" key="3">
    <source>
        <dbReference type="Proteomes" id="UP000310636"/>
    </source>
</evidence>
<accession>A0A4S4BY44</accession>
<comment type="caution">
    <text evidence="2">The sequence shown here is derived from an EMBL/GenBank/DDBJ whole genome shotgun (WGS) entry which is preliminary data.</text>
</comment>
<organism evidence="2 3">
    <name type="scientific">Cohnella fermenti</name>
    <dbReference type="NCBI Taxonomy" id="2565925"/>
    <lineage>
        <taxon>Bacteria</taxon>
        <taxon>Bacillati</taxon>
        <taxon>Bacillota</taxon>
        <taxon>Bacilli</taxon>
        <taxon>Bacillales</taxon>
        <taxon>Paenibacillaceae</taxon>
        <taxon>Cohnella</taxon>
    </lineage>
</organism>
<dbReference type="RefSeq" id="WP_136370673.1">
    <property type="nucleotide sequence ID" value="NZ_SSOB01000017.1"/>
</dbReference>
<dbReference type="Proteomes" id="UP000310636">
    <property type="component" value="Unassembled WGS sequence"/>
</dbReference>
<dbReference type="AlphaFoldDB" id="A0A4S4BY44"/>
<dbReference type="SUPFAM" id="SSF55383">
    <property type="entry name" value="Copper amine oxidase, domain N"/>
    <property type="match status" value="1"/>
</dbReference>
<keyword evidence="3" id="KW-1185">Reference proteome</keyword>
<dbReference type="EMBL" id="SSOB01000017">
    <property type="protein sequence ID" value="THF78062.1"/>
    <property type="molecule type" value="Genomic_DNA"/>
</dbReference>
<sequence>MKKAMTATLLGVALFAGMGAGVYAGSNLQEIKAYLNSGLKFKVDGTPVQLQNASGAAVVPITYNNTVYLPVRAVSDALDIAVDYDAATGTIQLGEKSEGVSISSGFDSMYHTKDPDKTIYNGKDYKEVYFDNADGNRSSSFMLYPKGRYQKLYLQVAAIGKDVEGLFVKDSDSDIELKATTLDVADGLATVEVDIGGVDSLYVYADVEDGGSMFVPLTTSYYK</sequence>
<proteinExistence type="predicted"/>
<dbReference type="OrthoDB" id="337615at2"/>